<protein>
    <submittedName>
        <fullName evidence="1">Uncharacterized protein</fullName>
    </submittedName>
</protein>
<comment type="caution">
    <text evidence="1">The sequence shown here is derived from an EMBL/GenBank/DDBJ whole genome shotgun (WGS) entry which is preliminary data.</text>
</comment>
<name>A0A1B8RSV8_9CLOT</name>
<dbReference type="RefSeq" id="WP_065254310.1">
    <property type="nucleotide sequence ID" value="NZ_MAPZ01000010.1"/>
</dbReference>
<organism evidence="1 2">
    <name type="scientific">Clostridium paraputrificum</name>
    <dbReference type="NCBI Taxonomy" id="29363"/>
    <lineage>
        <taxon>Bacteria</taxon>
        <taxon>Bacillati</taxon>
        <taxon>Bacillota</taxon>
        <taxon>Clostridia</taxon>
        <taxon>Eubacteriales</taxon>
        <taxon>Clostridiaceae</taxon>
        <taxon>Clostridium</taxon>
    </lineage>
</organism>
<dbReference type="EMBL" id="MAPZ01000010">
    <property type="protein sequence ID" value="OBY11897.1"/>
    <property type="molecule type" value="Genomic_DNA"/>
</dbReference>
<sequence length="110" mass="12530">MRYVLINKLTNNIVEKIIFPDGGFKPSPEMLPNYLELIVDEKDVVTDYNMRYDEESQSFVSIIESDKDNPKVSKELLDIKLAIAELSEQKDDEILNIELALAEIVEGGLL</sequence>
<evidence type="ECO:0000313" key="2">
    <source>
        <dbReference type="Proteomes" id="UP000092714"/>
    </source>
</evidence>
<dbReference type="Proteomes" id="UP000092714">
    <property type="component" value="Unassembled WGS sequence"/>
</dbReference>
<gene>
    <name evidence="1" type="ORF">CP373A1_02955</name>
</gene>
<dbReference type="AlphaFoldDB" id="A0A1B8RSV8"/>
<evidence type="ECO:0000313" key="1">
    <source>
        <dbReference type="EMBL" id="OBY11897.1"/>
    </source>
</evidence>
<keyword evidence="2" id="KW-1185">Reference proteome</keyword>
<proteinExistence type="predicted"/>
<reference evidence="1 2" key="1">
    <citation type="submission" date="2016-06" db="EMBL/GenBank/DDBJ databases">
        <authorList>
            <person name="Kjaerup R.B."/>
            <person name="Dalgaard T.S."/>
            <person name="Juul-Madsen H.R."/>
        </authorList>
    </citation>
    <scope>NUCLEOTIDE SEQUENCE [LARGE SCALE GENOMIC DNA]</scope>
    <source>
        <strain evidence="1 2">373-A1</strain>
    </source>
</reference>
<accession>A0A1B8RSV8</accession>